<keyword evidence="5 10" id="KW-0479">Metal-binding</keyword>
<evidence type="ECO:0000256" key="7">
    <source>
        <dbReference type="ARBA" id="ARBA00022801"/>
    </source>
</evidence>
<comment type="similarity">
    <text evidence="10">Belongs to the RNase Z family.</text>
</comment>
<feature type="binding site" evidence="10">
    <location>
        <position position="144"/>
    </location>
    <ligand>
        <name>Zn(2+)</name>
        <dbReference type="ChEBI" id="CHEBI:29105"/>
        <label>1</label>
        <note>catalytic</note>
    </ligand>
</feature>
<gene>
    <name evidence="10" type="primary">rnz</name>
    <name evidence="11" type="ORF">EU96_1671</name>
</gene>
<feature type="binding site" evidence="10">
    <location>
        <position position="66"/>
    </location>
    <ligand>
        <name>Zn(2+)</name>
        <dbReference type="ChEBI" id="CHEBI:29105"/>
        <label>2</label>
        <note>catalytic</note>
    </ligand>
</feature>
<dbReference type="Pfam" id="PF23023">
    <property type="entry name" value="Anti-Pycsar_Apyc1"/>
    <property type="match status" value="1"/>
</dbReference>
<comment type="cofactor">
    <cofactor evidence="10">
        <name>Zn(2+)</name>
        <dbReference type="ChEBI" id="CHEBI:29105"/>
    </cofactor>
    <text evidence="10">Binds 2 Zn(2+) ions.</text>
</comment>
<dbReference type="NCBIfam" id="NF000801">
    <property type="entry name" value="PRK00055.1-3"/>
    <property type="match status" value="1"/>
</dbReference>
<evidence type="ECO:0000256" key="6">
    <source>
        <dbReference type="ARBA" id="ARBA00022759"/>
    </source>
</evidence>
<dbReference type="GO" id="GO:0042781">
    <property type="term" value="F:3'-tRNA processing endoribonuclease activity"/>
    <property type="evidence" value="ECO:0007669"/>
    <property type="project" value="UniProtKB-UniRule"/>
</dbReference>
<accession>A0A0A2A634</accession>
<feature type="binding site" evidence="10">
    <location>
        <position position="215"/>
    </location>
    <ligand>
        <name>Zn(2+)</name>
        <dbReference type="ChEBI" id="CHEBI:29105"/>
        <label>2</label>
        <note>catalytic</note>
    </ligand>
</feature>
<dbReference type="AlphaFoldDB" id="A0A0A2A634"/>
<evidence type="ECO:0000256" key="8">
    <source>
        <dbReference type="ARBA" id="ARBA00022833"/>
    </source>
</evidence>
<dbReference type="EC" id="3.1.26.11" evidence="2 10"/>
<keyword evidence="8 10" id="KW-0862">Zinc</keyword>
<feature type="binding site" evidence="10">
    <location>
        <position position="273"/>
    </location>
    <ligand>
        <name>Zn(2+)</name>
        <dbReference type="ChEBI" id="CHEBI:29105"/>
        <label>2</label>
        <note>catalytic</note>
    </ligand>
</feature>
<dbReference type="OrthoDB" id="9800940at2"/>
<feature type="binding site" evidence="10">
    <location>
        <position position="64"/>
    </location>
    <ligand>
        <name>Zn(2+)</name>
        <dbReference type="ChEBI" id="CHEBI:29105"/>
        <label>1</label>
        <note>catalytic</note>
    </ligand>
</feature>
<feature type="active site" description="Proton acceptor" evidence="10">
    <location>
        <position position="66"/>
    </location>
</feature>
<dbReference type="eggNOG" id="COG1234">
    <property type="taxonomic scope" value="Bacteria"/>
</dbReference>
<evidence type="ECO:0000256" key="10">
    <source>
        <dbReference type="HAMAP-Rule" id="MF_01818"/>
    </source>
</evidence>
<keyword evidence="7 10" id="KW-0378">Hydrolase</keyword>
<comment type="caution">
    <text evidence="11">The sequence shown here is derived from an EMBL/GenBank/DDBJ whole genome shotgun (WGS) entry which is preliminary data.</text>
</comment>
<reference evidence="12" key="1">
    <citation type="journal article" date="2014" name="Sci. Data">
        <title>Genomes of diverse isolates of the marine cyanobacterium Prochlorococcus.</title>
        <authorList>
            <person name="Biller S."/>
            <person name="Berube P."/>
            <person name="Thompson J."/>
            <person name="Kelly L."/>
            <person name="Roggensack S."/>
            <person name="Awad L."/>
            <person name="Roache-Johnson K."/>
            <person name="Ding H."/>
            <person name="Giovannoni S.J."/>
            <person name="Moore L.R."/>
            <person name="Chisholm S.W."/>
        </authorList>
    </citation>
    <scope>NUCLEOTIDE SEQUENCE [LARGE SCALE GENOMIC DNA]</scope>
    <source>
        <strain evidence="12">MIT 9302</strain>
    </source>
</reference>
<comment type="subunit">
    <text evidence="1 10">Homodimer.</text>
</comment>
<dbReference type="RefSeq" id="WP_032527282.1">
    <property type="nucleotide sequence ID" value="NZ_CP138951.1"/>
</dbReference>
<dbReference type="GO" id="GO:0042802">
    <property type="term" value="F:identical protein binding"/>
    <property type="evidence" value="ECO:0007669"/>
    <property type="project" value="UniProtKB-ARBA"/>
</dbReference>
<dbReference type="PANTHER" id="PTHR46018:SF2">
    <property type="entry name" value="ZINC PHOSPHODIESTERASE ELAC PROTEIN 1"/>
    <property type="match status" value="1"/>
</dbReference>
<proteinExistence type="inferred from homology"/>
<dbReference type="GO" id="GO:0008270">
    <property type="term" value="F:zinc ion binding"/>
    <property type="evidence" value="ECO:0007669"/>
    <property type="project" value="UniProtKB-UniRule"/>
</dbReference>
<feature type="binding site" evidence="10">
    <location>
        <position position="67"/>
    </location>
    <ligand>
        <name>Zn(2+)</name>
        <dbReference type="ChEBI" id="CHEBI:29105"/>
        <label>2</label>
        <note>catalytic</note>
    </ligand>
</feature>
<protein>
    <recommendedName>
        <fullName evidence="2 10">Ribonuclease Z</fullName>
        <shortName evidence="10">RNase Z</shortName>
        <ecNumber evidence="2 10">3.1.26.11</ecNumber>
    </recommendedName>
    <alternativeName>
        <fullName evidence="10">tRNA 3 endonuclease</fullName>
    </alternativeName>
    <alternativeName>
        <fullName evidence="10">tRNase Z</fullName>
    </alternativeName>
</protein>
<comment type="catalytic activity">
    <reaction evidence="10">
        <text>Endonucleolytic cleavage of RNA, removing extra 3' nucleotides from tRNA precursor, generating 3' termini of tRNAs. A 3'-hydroxy group is left at the tRNA terminus and a 5'-phosphoryl group is left at the trailer molecule.</text>
        <dbReference type="EC" id="3.1.26.11"/>
    </reaction>
</comment>
<dbReference type="SUPFAM" id="SSF56281">
    <property type="entry name" value="Metallo-hydrolase/oxidoreductase"/>
    <property type="match status" value="1"/>
</dbReference>
<dbReference type="InterPro" id="IPR013471">
    <property type="entry name" value="RNase_Z/BN"/>
</dbReference>
<dbReference type="Proteomes" id="UP000030445">
    <property type="component" value="Unassembled WGS sequence"/>
</dbReference>
<sequence length="312" mass="34457">MNITFLGTSSGVPTLTRNVSSLALKLSQSSEVWLFDCGEGTQHQIMKSNIKSSQIKKIFITHMHGDHVYGLPGLLATLGLSGNSNGIEIYGPSELRGFINAALNSSFCKLSFPLHFVEVENFASENKILFENNKIKVNCACLKHKIPAYGYRVSEKDKPGIFDIKKAESMNIEPGPIYSELQQGKKVMLADGRSFDGKEFCGPPRKGESFVYCTDTVFSKSAVSLSKNADLLVHESTFSEEDESMAYEKLHSTTIMAAKTALLSNAKKLLITHLSPRYTNKNSITPSDLLKEAQKVFPNTQLAKDFLTVEIK</sequence>
<organism evidence="11 12">
    <name type="scientific">Prochlorococcus marinus str. MIT 9302</name>
    <dbReference type="NCBI Taxonomy" id="74545"/>
    <lineage>
        <taxon>Bacteria</taxon>
        <taxon>Bacillati</taxon>
        <taxon>Cyanobacteriota</taxon>
        <taxon>Cyanophyceae</taxon>
        <taxon>Synechococcales</taxon>
        <taxon>Prochlorococcaceae</taxon>
        <taxon>Prochlorococcus</taxon>
    </lineage>
</organism>
<evidence type="ECO:0000256" key="2">
    <source>
        <dbReference type="ARBA" id="ARBA00012477"/>
    </source>
</evidence>
<keyword evidence="4 10" id="KW-0540">Nuclease</keyword>
<dbReference type="EMBL" id="JNAM01000011">
    <property type="protein sequence ID" value="KGF97030.1"/>
    <property type="molecule type" value="Genomic_DNA"/>
</dbReference>
<keyword evidence="3 10" id="KW-0819">tRNA processing</keyword>
<dbReference type="FunFam" id="3.60.15.10:FF:000002">
    <property type="entry name" value="Ribonuclease Z"/>
    <property type="match status" value="1"/>
</dbReference>
<evidence type="ECO:0000313" key="11">
    <source>
        <dbReference type="EMBL" id="KGF97030.1"/>
    </source>
</evidence>
<dbReference type="Gene3D" id="3.60.15.10">
    <property type="entry name" value="Ribonuclease Z/Hydroxyacylglutathione hydrolase-like"/>
    <property type="match status" value="1"/>
</dbReference>
<dbReference type="CDD" id="cd07717">
    <property type="entry name" value="RNaseZ_ZiPD-like_MBL-fold"/>
    <property type="match status" value="1"/>
</dbReference>
<evidence type="ECO:0000256" key="9">
    <source>
        <dbReference type="ARBA" id="ARBA00057812"/>
    </source>
</evidence>
<evidence type="ECO:0000256" key="1">
    <source>
        <dbReference type="ARBA" id="ARBA00011738"/>
    </source>
</evidence>
<evidence type="ECO:0000256" key="3">
    <source>
        <dbReference type="ARBA" id="ARBA00022694"/>
    </source>
</evidence>
<evidence type="ECO:0000313" key="12">
    <source>
        <dbReference type="Proteomes" id="UP000030445"/>
    </source>
</evidence>
<dbReference type="PANTHER" id="PTHR46018">
    <property type="entry name" value="ZINC PHOSPHODIESTERASE ELAC PROTEIN 1"/>
    <property type="match status" value="1"/>
</dbReference>
<dbReference type="InterPro" id="IPR036866">
    <property type="entry name" value="RibonucZ/Hydroxyglut_hydro"/>
</dbReference>
<feature type="binding site" evidence="10">
    <location>
        <position position="215"/>
    </location>
    <ligand>
        <name>Zn(2+)</name>
        <dbReference type="ChEBI" id="CHEBI:29105"/>
        <label>1</label>
        <note>catalytic</note>
    </ligand>
</feature>
<name>A0A0A2A634_PROMR</name>
<dbReference type="STRING" id="74545.EU96_1671"/>
<dbReference type="NCBIfam" id="TIGR02651">
    <property type="entry name" value="RNase_Z"/>
    <property type="match status" value="1"/>
</dbReference>
<dbReference type="HAMAP" id="MF_01818">
    <property type="entry name" value="RNase_Z_BN"/>
    <property type="match status" value="1"/>
</dbReference>
<evidence type="ECO:0000256" key="4">
    <source>
        <dbReference type="ARBA" id="ARBA00022722"/>
    </source>
</evidence>
<keyword evidence="6 10" id="KW-0255">Endonuclease</keyword>
<evidence type="ECO:0000256" key="5">
    <source>
        <dbReference type="ARBA" id="ARBA00022723"/>
    </source>
</evidence>
<comment type="function">
    <text evidence="9 10">Zinc phosphodiesterase, which displays some tRNA 3'-processing endonuclease activity. Probably involved in tRNA maturation, by removing a 3'-trailer from precursor tRNA.</text>
</comment>
<feature type="binding site" evidence="10">
    <location>
        <position position="62"/>
    </location>
    <ligand>
        <name>Zn(2+)</name>
        <dbReference type="ChEBI" id="CHEBI:29105"/>
        <label>1</label>
        <note>catalytic</note>
    </ligand>
</feature>